<keyword evidence="2" id="KW-1185">Reference proteome</keyword>
<reference evidence="1 2" key="1">
    <citation type="submission" date="2011-02" db="EMBL/GenBank/DDBJ databases">
        <title>The Genome Sequence of Sphaeroforma arctica JP610.</title>
        <authorList>
            <consortium name="The Broad Institute Genome Sequencing Platform"/>
            <person name="Russ C."/>
            <person name="Cuomo C."/>
            <person name="Young S.K."/>
            <person name="Zeng Q."/>
            <person name="Gargeya S."/>
            <person name="Alvarado L."/>
            <person name="Berlin A."/>
            <person name="Chapman S.B."/>
            <person name="Chen Z."/>
            <person name="Freedman E."/>
            <person name="Gellesch M."/>
            <person name="Goldberg J."/>
            <person name="Griggs A."/>
            <person name="Gujja S."/>
            <person name="Heilman E."/>
            <person name="Heiman D."/>
            <person name="Howarth C."/>
            <person name="Mehta T."/>
            <person name="Neiman D."/>
            <person name="Pearson M."/>
            <person name="Roberts A."/>
            <person name="Saif S."/>
            <person name="Shea T."/>
            <person name="Shenoy N."/>
            <person name="Sisk P."/>
            <person name="Stolte C."/>
            <person name="Sykes S."/>
            <person name="White J."/>
            <person name="Yandava C."/>
            <person name="Burger G."/>
            <person name="Gray M.W."/>
            <person name="Holland P.W.H."/>
            <person name="King N."/>
            <person name="Lang F.B.F."/>
            <person name="Roger A.J."/>
            <person name="Ruiz-Trillo I."/>
            <person name="Haas B."/>
            <person name="Nusbaum C."/>
            <person name="Birren B."/>
        </authorList>
    </citation>
    <scope>NUCLEOTIDE SEQUENCE [LARGE SCALE GENOMIC DNA]</scope>
    <source>
        <strain evidence="1 2">JP610</strain>
    </source>
</reference>
<protein>
    <submittedName>
        <fullName evidence="1">Uncharacterized protein</fullName>
    </submittedName>
</protein>
<name>A0A0L0FTV0_9EUKA</name>
<dbReference type="RefSeq" id="XP_014153966.1">
    <property type="nucleotide sequence ID" value="XM_014298491.1"/>
</dbReference>
<proteinExistence type="predicted"/>
<dbReference type="EMBL" id="KQ242204">
    <property type="protein sequence ID" value="KNC80064.1"/>
    <property type="molecule type" value="Genomic_DNA"/>
</dbReference>
<evidence type="ECO:0000313" key="1">
    <source>
        <dbReference type="EMBL" id="KNC80064.1"/>
    </source>
</evidence>
<dbReference type="Proteomes" id="UP000054560">
    <property type="component" value="Unassembled WGS sequence"/>
</dbReference>
<dbReference type="AlphaFoldDB" id="A0A0L0FTV0"/>
<organism evidence="1 2">
    <name type="scientific">Sphaeroforma arctica JP610</name>
    <dbReference type="NCBI Taxonomy" id="667725"/>
    <lineage>
        <taxon>Eukaryota</taxon>
        <taxon>Ichthyosporea</taxon>
        <taxon>Ichthyophonida</taxon>
        <taxon>Sphaeroforma</taxon>
    </lineage>
</organism>
<evidence type="ECO:0000313" key="2">
    <source>
        <dbReference type="Proteomes" id="UP000054560"/>
    </source>
</evidence>
<accession>A0A0L0FTV0</accession>
<sequence>MTVGTNVMQTIVSTLLRSVLSVPGLEETTNTPARIVWTTICRSRCINLQRPHFAEKLKDLIFENDKIKITDWAKFKFNNGYVSPDLTKVDFSKLKCPT</sequence>
<dbReference type="GeneID" id="25908077"/>
<gene>
    <name evidence="1" type="ORF">SARC_07573</name>
</gene>